<keyword evidence="1" id="KW-0732">Signal</keyword>
<dbReference type="AlphaFoldDB" id="A0A1Y5TV05"/>
<organism evidence="2 3">
    <name type="scientific">Oceanibacterium hippocampi</name>
    <dbReference type="NCBI Taxonomy" id="745714"/>
    <lineage>
        <taxon>Bacteria</taxon>
        <taxon>Pseudomonadati</taxon>
        <taxon>Pseudomonadota</taxon>
        <taxon>Alphaproteobacteria</taxon>
        <taxon>Sneathiellales</taxon>
        <taxon>Sneathiellaceae</taxon>
        <taxon>Oceanibacterium</taxon>
    </lineage>
</organism>
<dbReference type="Proteomes" id="UP000193200">
    <property type="component" value="Unassembled WGS sequence"/>
</dbReference>
<keyword evidence="3" id="KW-1185">Reference proteome</keyword>
<feature type="signal peptide" evidence="1">
    <location>
        <begin position="1"/>
        <end position="29"/>
    </location>
</feature>
<name>A0A1Y5TV05_9PROT</name>
<protein>
    <recommendedName>
        <fullName evidence="4">Entericidin B membrane lipoprotein</fullName>
    </recommendedName>
</protein>
<evidence type="ECO:0000313" key="3">
    <source>
        <dbReference type="Proteomes" id="UP000193200"/>
    </source>
</evidence>
<reference evidence="2 3" key="1">
    <citation type="submission" date="2017-03" db="EMBL/GenBank/DDBJ databases">
        <authorList>
            <person name="Afonso C.L."/>
            <person name="Miller P.J."/>
            <person name="Scott M.A."/>
            <person name="Spackman E."/>
            <person name="Goraichik I."/>
            <person name="Dimitrov K.M."/>
            <person name="Suarez D.L."/>
            <person name="Swayne D.E."/>
        </authorList>
    </citation>
    <scope>NUCLEOTIDE SEQUENCE [LARGE SCALE GENOMIC DNA]</scope>
    <source>
        <strain evidence="2 3">CECT 7691</strain>
    </source>
</reference>
<dbReference type="PROSITE" id="PS51257">
    <property type="entry name" value="PROKAR_LIPOPROTEIN"/>
    <property type="match status" value="1"/>
</dbReference>
<evidence type="ECO:0008006" key="4">
    <source>
        <dbReference type="Google" id="ProtNLM"/>
    </source>
</evidence>
<dbReference type="EMBL" id="FWFR01000003">
    <property type="protein sequence ID" value="SLN73778.1"/>
    <property type="molecule type" value="Genomic_DNA"/>
</dbReference>
<gene>
    <name evidence="2" type="ORF">OCH7691_03660</name>
</gene>
<feature type="chain" id="PRO_5012961065" description="Entericidin B membrane lipoprotein" evidence="1">
    <location>
        <begin position="30"/>
        <end position="59"/>
    </location>
</feature>
<dbReference type="RefSeq" id="WP_139839777.1">
    <property type="nucleotide sequence ID" value="NZ_FWFR01000003.1"/>
</dbReference>
<proteinExistence type="predicted"/>
<sequence length="59" mass="6030">MSRQPRKSPIKIATIAALAGLSVLSFSLAACDDGPAEEIGENIDDAVEDGADAVKDATN</sequence>
<evidence type="ECO:0000256" key="1">
    <source>
        <dbReference type="SAM" id="SignalP"/>
    </source>
</evidence>
<accession>A0A1Y5TV05</accession>
<dbReference type="InParanoid" id="A0A1Y5TV05"/>
<evidence type="ECO:0000313" key="2">
    <source>
        <dbReference type="EMBL" id="SLN73778.1"/>
    </source>
</evidence>